<comment type="caution">
    <text evidence="10">Lacks conserved residue(s) required for the propagation of feature annotation.</text>
</comment>
<dbReference type="EC" id="3.6.-.-" evidence="10"/>
<dbReference type="InterPro" id="IPR031168">
    <property type="entry name" value="G_TrmE"/>
</dbReference>
<dbReference type="Gene3D" id="1.20.120.430">
    <property type="entry name" value="tRNA modification GTPase MnmE domain 2"/>
    <property type="match status" value="1"/>
</dbReference>
<dbReference type="GO" id="GO:0002098">
    <property type="term" value="P:tRNA wobble uridine modification"/>
    <property type="evidence" value="ECO:0007669"/>
    <property type="project" value="TreeGrafter"/>
</dbReference>
<comment type="cofactor">
    <cofactor evidence="10">
        <name>K(+)</name>
        <dbReference type="ChEBI" id="CHEBI:29103"/>
    </cofactor>
    <text evidence="10">Binds 1 potassium ion per subunit.</text>
</comment>
<feature type="binding site" evidence="10">
    <location>
        <position position="22"/>
    </location>
    <ligand>
        <name>(6S)-5-formyl-5,6,7,8-tetrahydrofolate</name>
        <dbReference type="ChEBI" id="CHEBI:57457"/>
    </ligand>
</feature>
<reference evidence="13 14" key="1">
    <citation type="submission" date="2020-02" db="EMBL/GenBank/DDBJ databases">
        <title>Draft genome sequence of Limisphaera ngatamarikiensis NGM72.4T, a thermophilic Verrucomicrobia grouped in subdivision 3.</title>
        <authorList>
            <person name="Carere C.R."/>
            <person name="Steen J."/>
            <person name="Hugenholtz P."/>
            <person name="Stott M.B."/>
        </authorList>
    </citation>
    <scope>NUCLEOTIDE SEQUENCE [LARGE SCALE GENOMIC DNA]</scope>
    <source>
        <strain evidence="13 14">NGM72.4</strain>
    </source>
</reference>
<dbReference type="GO" id="GO:0003924">
    <property type="term" value="F:GTPase activity"/>
    <property type="evidence" value="ECO:0007669"/>
    <property type="project" value="UniProtKB-UniRule"/>
</dbReference>
<dbReference type="RefSeq" id="WP_165105574.1">
    <property type="nucleotide sequence ID" value="NZ_JAAKYA010000012.1"/>
</dbReference>
<dbReference type="CDD" id="cd14858">
    <property type="entry name" value="TrmE_N"/>
    <property type="match status" value="1"/>
</dbReference>
<dbReference type="NCBIfam" id="TIGR00450">
    <property type="entry name" value="mnmE_trmE_thdF"/>
    <property type="match status" value="1"/>
</dbReference>
<keyword evidence="9 10" id="KW-0342">GTP-binding</keyword>
<dbReference type="PANTHER" id="PTHR42714:SF2">
    <property type="entry name" value="TRNA MODIFICATION GTPASE GTPBP3, MITOCHONDRIAL"/>
    <property type="match status" value="1"/>
</dbReference>
<dbReference type="InterPro" id="IPR027368">
    <property type="entry name" value="MnmE_dom2"/>
</dbReference>
<feature type="binding site" evidence="10">
    <location>
        <begin position="336"/>
        <end position="339"/>
    </location>
    <ligand>
        <name>GTP</name>
        <dbReference type="ChEBI" id="CHEBI:37565"/>
    </ligand>
</feature>
<evidence type="ECO:0000256" key="11">
    <source>
        <dbReference type="RuleBase" id="RU003313"/>
    </source>
</evidence>
<dbReference type="FunFam" id="3.40.50.300:FF:001376">
    <property type="entry name" value="tRNA modification GTPase MnmE"/>
    <property type="match status" value="1"/>
</dbReference>
<proteinExistence type="inferred from homology"/>
<comment type="subcellular location">
    <subcellularLocation>
        <location evidence="10">Cytoplasm</location>
    </subcellularLocation>
</comment>
<keyword evidence="7 10" id="KW-0460">Magnesium</keyword>
<evidence type="ECO:0000256" key="6">
    <source>
        <dbReference type="ARBA" id="ARBA00022801"/>
    </source>
</evidence>
<evidence type="ECO:0000256" key="2">
    <source>
        <dbReference type="ARBA" id="ARBA00022490"/>
    </source>
</evidence>
<comment type="function">
    <text evidence="10">Exhibits a very high intrinsic GTPase hydrolysis rate. Involved in the addition of a carboxymethylaminomethyl (cmnm) group at the wobble position (U34) of certain tRNAs, forming tRNA-cmnm(5)s(2)U34.</text>
</comment>
<keyword evidence="4 10" id="KW-0479">Metal-binding</keyword>
<evidence type="ECO:0000313" key="14">
    <source>
        <dbReference type="Proteomes" id="UP000477311"/>
    </source>
</evidence>
<dbReference type="InterPro" id="IPR004520">
    <property type="entry name" value="GTPase_MnmE"/>
</dbReference>
<dbReference type="InterPro" id="IPR027266">
    <property type="entry name" value="TrmE/GcvT-like"/>
</dbReference>
<dbReference type="Proteomes" id="UP000477311">
    <property type="component" value="Unassembled WGS sequence"/>
</dbReference>
<dbReference type="InterPro" id="IPR005225">
    <property type="entry name" value="Small_GTP-bd"/>
</dbReference>
<feature type="binding site" evidence="10">
    <location>
        <begin position="232"/>
        <end position="237"/>
    </location>
    <ligand>
        <name>GTP</name>
        <dbReference type="ChEBI" id="CHEBI:37565"/>
    </ligand>
</feature>
<dbReference type="NCBIfam" id="NF003661">
    <property type="entry name" value="PRK05291.1-3"/>
    <property type="match status" value="1"/>
</dbReference>
<dbReference type="Gene3D" id="3.40.50.300">
    <property type="entry name" value="P-loop containing nucleotide triphosphate hydrolases"/>
    <property type="match status" value="1"/>
</dbReference>
<evidence type="ECO:0000256" key="3">
    <source>
        <dbReference type="ARBA" id="ARBA00022694"/>
    </source>
</evidence>
<dbReference type="EMBL" id="JAAKYA010000012">
    <property type="protein sequence ID" value="NGO38220.1"/>
    <property type="molecule type" value="Genomic_DNA"/>
</dbReference>
<feature type="binding site" evidence="10">
    <location>
        <position position="126"/>
    </location>
    <ligand>
        <name>(6S)-5-formyl-5,6,7,8-tetrahydrofolate</name>
        <dbReference type="ChEBI" id="CHEBI:57457"/>
    </ligand>
</feature>
<dbReference type="PRINTS" id="PR00326">
    <property type="entry name" value="GTP1OBG"/>
</dbReference>
<sequence>MSEDTIAAIATPPGEGGLAVIRISGPHALAIADRVFQPAGSRARKPSEAPTHTLHYGFVHRGGRRIDEVLLAVMRRPRTYTREDVVEISCHGGLLVARLVLQAVLEQGARLAQPGEFTRRAFLNGRLDLTQAEAVADLIAARTERALAAAREQLEGGLSRKLHRLRDDLMLALAHLEAQLDFPEEDIAPDTREGILQRLQAGLQLVEELLRSAEEGRILRQGIRAAIVGRPNVGKSSLLNLLLGQDRAIVSPRPGTTRDTIEETANIRGIPVVLVDTAGVREAGDEIEQEGIRRSHRAVETADLLLHVFDRSEPWTPEDQQLWEWFRHRKRLLVLNKADLPCRLVLPPSDEPRVEISCRTGEGLERLKTCMENLIWSGTAPRAEAPEACINARHQAILLRARTALEHALGALHDQLPLDLVAVDLRAATDAVGEIVGQTATEDLLDIIFSRFCIGK</sequence>
<comment type="caution">
    <text evidence="13">The sequence shown here is derived from an EMBL/GenBank/DDBJ whole genome shotgun (WGS) entry which is preliminary data.</text>
</comment>
<evidence type="ECO:0000256" key="8">
    <source>
        <dbReference type="ARBA" id="ARBA00022958"/>
    </source>
</evidence>
<evidence type="ECO:0000313" key="13">
    <source>
        <dbReference type="EMBL" id="NGO38220.1"/>
    </source>
</evidence>
<dbReference type="HAMAP" id="MF_00379">
    <property type="entry name" value="GTPase_MnmE"/>
    <property type="match status" value="1"/>
</dbReference>
<dbReference type="GO" id="GO:0042802">
    <property type="term" value="F:identical protein binding"/>
    <property type="evidence" value="ECO:0007669"/>
    <property type="project" value="UniProtKB-ARBA"/>
</dbReference>
<comment type="subunit">
    <text evidence="10">Homodimer. Heterotetramer of two MnmE and two MnmG subunits.</text>
</comment>
<keyword evidence="3 10" id="KW-0819">tRNA processing</keyword>
<dbReference type="CDD" id="cd04164">
    <property type="entry name" value="trmE"/>
    <property type="match status" value="1"/>
</dbReference>
<dbReference type="InterPro" id="IPR025867">
    <property type="entry name" value="MnmE_helical"/>
</dbReference>
<evidence type="ECO:0000256" key="9">
    <source>
        <dbReference type="ARBA" id="ARBA00023134"/>
    </source>
</evidence>
<dbReference type="SUPFAM" id="SSF52540">
    <property type="entry name" value="P-loop containing nucleoside triphosphate hydrolases"/>
    <property type="match status" value="1"/>
</dbReference>
<dbReference type="InterPro" id="IPR018948">
    <property type="entry name" value="GTP-bd_TrmE_N"/>
</dbReference>
<dbReference type="AlphaFoldDB" id="A0A6M1RYG8"/>
<keyword evidence="6 10" id="KW-0378">Hydrolase</keyword>
<dbReference type="PANTHER" id="PTHR42714">
    <property type="entry name" value="TRNA MODIFICATION GTPASE GTPBP3"/>
    <property type="match status" value="1"/>
</dbReference>
<evidence type="ECO:0000259" key="12">
    <source>
        <dbReference type="PROSITE" id="PS51709"/>
    </source>
</evidence>
<gene>
    <name evidence="10 13" type="primary">mnmE</name>
    <name evidence="10" type="synonym">trmE</name>
    <name evidence="13" type="ORF">G4L39_02260</name>
</gene>
<dbReference type="Pfam" id="PF01926">
    <property type="entry name" value="MMR_HSR1"/>
    <property type="match status" value="1"/>
</dbReference>
<evidence type="ECO:0000256" key="4">
    <source>
        <dbReference type="ARBA" id="ARBA00022723"/>
    </source>
</evidence>
<feature type="binding site" evidence="10">
    <location>
        <position position="257"/>
    </location>
    <ligand>
        <name>Mg(2+)</name>
        <dbReference type="ChEBI" id="CHEBI:18420"/>
    </ligand>
</feature>
<dbReference type="InterPro" id="IPR006073">
    <property type="entry name" value="GTP-bd"/>
</dbReference>
<dbReference type="NCBIfam" id="TIGR00231">
    <property type="entry name" value="small_GTP"/>
    <property type="match status" value="1"/>
</dbReference>
<organism evidence="13 14">
    <name type="scientific">Limisphaera ngatamarikiensis</name>
    <dbReference type="NCBI Taxonomy" id="1324935"/>
    <lineage>
        <taxon>Bacteria</taxon>
        <taxon>Pseudomonadati</taxon>
        <taxon>Verrucomicrobiota</taxon>
        <taxon>Verrucomicrobiia</taxon>
        <taxon>Limisphaerales</taxon>
        <taxon>Limisphaeraceae</taxon>
        <taxon>Limisphaera</taxon>
    </lineage>
</organism>
<dbReference type="FunFam" id="3.30.1360.120:FF:000003">
    <property type="entry name" value="tRNA modification GTPase MnmE"/>
    <property type="match status" value="1"/>
</dbReference>
<dbReference type="Gene3D" id="3.30.1360.120">
    <property type="entry name" value="Probable tRNA modification gtpase trme, domain 1"/>
    <property type="match status" value="1"/>
</dbReference>
<dbReference type="Pfam" id="PF10396">
    <property type="entry name" value="TrmE_N"/>
    <property type="match status" value="1"/>
</dbReference>
<keyword evidence="5 10" id="KW-0547">Nucleotide-binding</keyword>
<comment type="similarity">
    <text evidence="1 10 11">Belongs to the TRAFAC class TrmE-Era-EngA-EngB-Septin-like GTPase superfamily. TrmE GTPase family.</text>
</comment>
<evidence type="ECO:0000256" key="7">
    <source>
        <dbReference type="ARBA" id="ARBA00022842"/>
    </source>
</evidence>
<keyword evidence="14" id="KW-1185">Reference proteome</keyword>
<feature type="binding site" evidence="10">
    <location>
        <begin position="251"/>
        <end position="257"/>
    </location>
    <ligand>
        <name>GTP</name>
        <dbReference type="ChEBI" id="CHEBI:37565"/>
    </ligand>
</feature>
<protein>
    <recommendedName>
        <fullName evidence="10">tRNA modification GTPase MnmE</fullName>
        <ecNumber evidence="10">3.6.-.-</ecNumber>
    </recommendedName>
</protein>
<evidence type="ECO:0000256" key="5">
    <source>
        <dbReference type="ARBA" id="ARBA00022741"/>
    </source>
</evidence>
<dbReference type="InterPro" id="IPR027417">
    <property type="entry name" value="P-loop_NTPase"/>
</dbReference>
<feature type="binding site" evidence="10">
    <location>
        <position position="87"/>
    </location>
    <ligand>
        <name>(6S)-5-formyl-5,6,7,8-tetrahydrofolate</name>
        <dbReference type="ChEBI" id="CHEBI:57457"/>
    </ligand>
</feature>
<dbReference type="GO" id="GO:0005525">
    <property type="term" value="F:GTP binding"/>
    <property type="evidence" value="ECO:0007669"/>
    <property type="project" value="UniProtKB-UniRule"/>
</dbReference>
<keyword evidence="8 10" id="KW-0630">Potassium</keyword>
<dbReference type="GO" id="GO:0005829">
    <property type="term" value="C:cytosol"/>
    <property type="evidence" value="ECO:0007669"/>
    <property type="project" value="TreeGrafter"/>
</dbReference>
<feature type="binding site" evidence="10">
    <location>
        <position position="236"/>
    </location>
    <ligand>
        <name>Mg(2+)</name>
        <dbReference type="ChEBI" id="CHEBI:18420"/>
    </ligand>
</feature>
<accession>A0A6M1RYG8</accession>
<feature type="domain" description="TrmE-type G" evidence="12">
    <location>
        <begin position="222"/>
        <end position="376"/>
    </location>
</feature>
<evidence type="ECO:0000256" key="10">
    <source>
        <dbReference type="HAMAP-Rule" id="MF_00379"/>
    </source>
</evidence>
<keyword evidence="2 10" id="KW-0963">Cytoplasm</keyword>
<dbReference type="GO" id="GO:0046872">
    <property type="term" value="F:metal ion binding"/>
    <property type="evidence" value="ECO:0007669"/>
    <property type="project" value="UniProtKB-KW"/>
</dbReference>
<dbReference type="PROSITE" id="PS51709">
    <property type="entry name" value="G_TRME"/>
    <property type="match status" value="1"/>
</dbReference>
<dbReference type="GO" id="GO:0030488">
    <property type="term" value="P:tRNA methylation"/>
    <property type="evidence" value="ECO:0007669"/>
    <property type="project" value="TreeGrafter"/>
</dbReference>
<evidence type="ECO:0000256" key="1">
    <source>
        <dbReference type="ARBA" id="ARBA00011043"/>
    </source>
</evidence>
<dbReference type="Pfam" id="PF12631">
    <property type="entry name" value="MnmE_helical"/>
    <property type="match status" value="1"/>
</dbReference>
<feature type="binding site" evidence="10">
    <location>
        <position position="456"/>
    </location>
    <ligand>
        <name>(6S)-5-formyl-5,6,7,8-tetrahydrofolate</name>
        <dbReference type="ChEBI" id="CHEBI:57457"/>
    </ligand>
</feature>
<name>A0A6M1RYG8_9BACT</name>
<feature type="binding site" evidence="10">
    <location>
        <begin position="276"/>
        <end position="279"/>
    </location>
    <ligand>
        <name>GTP</name>
        <dbReference type="ChEBI" id="CHEBI:37565"/>
    </ligand>
</feature>